<protein>
    <submittedName>
        <fullName evidence="1">Uncharacterized protein</fullName>
    </submittedName>
</protein>
<evidence type="ECO:0000313" key="2">
    <source>
        <dbReference type="Proteomes" id="UP001304650"/>
    </source>
</evidence>
<dbReference type="RefSeq" id="WP_314796051.1">
    <property type="nucleotide sequence ID" value="NZ_CP130319.1"/>
</dbReference>
<dbReference type="EMBL" id="CP130319">
    <property type="protein sequence ID" value="WNR42536.1"/>
    <property type="molecule type" value="Genomic_DNA"/>
</dbReference>
<gene>
    <name evidence="1" type="ORF">MJB10_15540</name>
</gene>
<keyword evidence="2" id="KW-1185">Reference proteome</keyword>
<name>A0AA96LKZ5_9BACL</name>
<evidence type="ECO:0000313" key="1">
    <source>
        <dbReference type="EMBL" id="WNR42536.1"/>
    </source>
</evidence>
<accession>A0AA96LKZ5</accession>
<sequence>MIKDYCEQEIIDGKAHIHIGLQFEDEPDSLYVAVLEGDEIGAVSRWQLFYNGFDCNYQFKPHEKEELIHYAAEQGITLREA</sequence>
<dbReference type="Proteomes" id="UP001304650">
    <property type="component" value="Chromosome"/>
</dbReference>
<proteinExistence type="predicted"/>
<reference evidence="1" key="1">
    <citation type="submission" date="2022-02" db="EMBL/GenBank/DDBJ databases">
        <title>Paenibacillus sp. MBLB1832 Whole Genome Shotgun Sequencing.</title>
        <authorList>
            <person name="Hwang C.Y."/>
            <person name="Cho E.-S."/>
            <person name="Seo M.-J."/>
        </authorList>
    </citation>
    <scope>NUCLEOTIDE SEQUENCE</scope>
    <source>
        <strain evidence="1">MBLB1832</strain>
    </source>
</reference>
<dbReference type="KEGG" id="proo:MJB10_15540"/>
<organism evidence="1 2">
    <name type="scientific">Paenibacillus roseopurpureus</name>
    <dbReference type="NCBI Taxonomy" id="2918901"/>
    <lineage>
        <taxon>Bacteria</taxon>
        <taxon>Bacillati</taxon>
        <taxon>Bacillota</taxon>
        <taxon>Bacilli</taxon>
        <taxon>Bacillales</taxon>
        <taxon>Paenibacillaceae</taxon>
        <taxon>Paenibacillus</taxon>
    </lineage>
</organism>
<dbReference type="AlphaFoldDB" id="A0AA96LKZ5"/>